<dbReference type="Proteomes" id="UP000218288">
    <property type="component" value="Chromosome"/>
</dbReference>
<dbReference type="AlphaFoldDB" id="A0A160PED4"/>
<keyword evidence="1" id="KW-0675">Receptor</keyword>
<dbReference type="EMBL" id="AP014809">
    <property type="protein sequence ID" value="BAU89971.1"/>
    <property type="molecule type" value="Genomic_DNA"/>
</dbReference>
<evidence type="ECO:0000313" key="1">
    <source>
        <dbReference type="EMBL" id="BAU89971.1"/>
    </source>
</evidence>
<organism evidence="1 2">
    <name type="scientific">Methylorubrum populi</name>
    <dbReference type="NCBI Taxonomy" id="223967"/>
    <lineage>
        <taxon>Bacteria</taxon>
        <taxon>Pseudomonadati</taxon>
        <taxon>Pseudomonadota</taxon>
        <taxon>Alphaproteobacteria</taxon>
        <taxon>Hyphomicrobiales</taxon>
        <taxon>Methylobacteriaceae</taxon>
        <taxon>Methylorubrum</taxon>
    </lineage>
</organism>
<reference evidence="1 2" key="1">
    <citation type="journal article" date="2016" name="Genome Announc.">
        <title>Complete Genome Sequence of Methylobacterium populi P-1M, Isolated from Pink-Pigmented Household Biofilm.</title>
        <authorList>
            <person name="Morohoshi T."/>
            <person name="Ikeda T."/>
        </authorList>
    </citation>
    <scope>NUCLEOTIDE SEQUENCE [LARGE SCALE GENOMIC DNA]</scope>
    <source>
        <strain evidence="1 2">P-1M</strain>
    </source>
</reference>
<gene>
    <name evidence="1" type="ORF">MPPM_1366</name>
</gene>
<proteinExistence type="predicted"/>
<evidence type="ECO:0000313" key="2">
    <source>
        <dbReference type="Proteomes" id="UP000218288"/>
    </source>
</evidence>
<sequence length="114" mass="12055">MVSRHSQNIQVLGPGRLTGAAYLSYIGAKPLTEDGGLRSSPYPRVSSRIAYIHESGWTTYGQATWYPGARTSKSIFNFGSSVSATAADIFTSPQPCLSLLAGLTYGLATGAPRP</sequence>
<accession>A0A160PED4</accession>
<name>A0A160PED4_9HYPH</name>
<dbReference type="RefSeq" id="WP_244573492.1">
    <property type="nucleotide sequence ID" value="NZ_AP014809.1"/>
</dbReference>
<protein>
    <submittedName>
        <fullName evidence="1">TonB-dependent receptor plug</fullName>
    </submittedName>
</protein>